<reference evidence="1 3" key="3">
    <citation type="submission" date="2019-07" db="EMBL/GenBank/DDBJ databases">
        <title>Whole genome shotgun sequence of Methylobacterium oxalidis NBRC 107715.</title>
        <authorList>
            <person name="Hosoyama A."/>
            <person name="Uohara A."/>
            <person name="Ohji S."/>
            <person name="Ichikawa N."/>
        </authorList>
    </citation>
    <scope>NUCLEOTIDE SEQUENCE [LARGE SCALE GENOMIC DNA]</scope>
    <source>
        <strain evidence="1 3">NBRC 107715</strain>
    </source>
</reference>
<name>A0A512JAI6_9HYPH</name>
<dbReference type="RefSeq" id="WP_147028464.1">
    <property type="nucleotide sequence ID" value="NZ_BJZU01000130.1"/>
</dbReference>
<keyword evidence="4" id="KW-1185">Reference proteome</keyword>
<proteinExistence type="predicted"/>
<dbReference type="Proteomes" id="UP000321960">
    <property type="component" value="Unassembled WGS sequence"/>
</dbReference>
<dbReference type="AlphaFoldDB" id="A0A512JAI6"/>
<dbReference type="Proteomes" id="UP001156856">
    <property type="component" value="Unassembled WGS sequence"/>
</dbReference>
<dbReference type="EMBL" id="BJZU01000130">
    <property type="protein sequence ID" value="GEP06966.1"/>
    <property type="molecule type" value="Genomic_DNA"/>
</dbReference>
<dbReference type="EMBL" id="BSPK01000018">
    <property type="protein sequence ID" value="GLS62893.1"/>
    <property type="molecule type" value="Genomic_DNA"/>
</dbReference>
<evidence type="ECO:0000313" key="1">
    <source>
        <dbReference type="EMBL" id="GEP06966.1"/>
    </source>
</evidence>
<reference evidence="2" key="4">
    <citation type="submission" date="2023-01" db="EMBL/GenBank/DDBJ databases">
        <title>Draft genome sequence of Methylobacterium oxalidis strain NBRC 107715.</title>
        <authorList>
            <person name="Sun Q."/>
            <person name="Mori K."/>
        </authorList>
    </citation>
    <scope>NUCLEOTIDE SEQUENCE</scope>
    <source>
        <strain evidence="2">NBRC 107715</strain>
    </source>
</reference>
<dbReference type="OrthoDB" id="361917at2"/>
<reference evidence="4" key="2">
    <citation type="journal article" date="2019" name="Int. J. Syst. Evol. Microbiol.">
        <title>The Global Catalogue of Microorganisms (GCM) 10K type strain sequencing project: providing services to taxonomists for standard genome sequencing and annotation.</title>
        <authorList>
            <consortium name="The Broad Institute Genomics Platform"/>
            <consortium name="The Broad Institute Genome Sequencing Center for Infectious Disease"/>
            <person name="Wu L."/>
            <person name="Ma J."/>
        </authorList>
    </citation>
    <scope>NUCLEOTIDE SEQUENCE [LARGE SCALE GENOMIC DNA]</scope>
    <source>
        <strain evidence="4">NBRC 107715</strain>
    </source>
</reference>
<dbReference type="InterPro" id="IPR035069">
    <property type="entry name" value="TTHA1013/TTHA0281-like"/>
</dbReference>
<reference evidence="2" key="1">
    <citation type="journal article" date="2014" name="Int. J. Syst. Evol. Microbiol.">
        <title>Complete genome of a new Firmicutes species belonging to the dominant human colonic microbiota ('Ruminococcus bicirculans') reveals two chromosomes and a selective capacity to utilize plant glucans.</title>
        <authorList>
            <consortium name="NISC Comparative Sequencing Program"/>
            <person name="Wegmann U."/>
            <person name="Louis P."/>
            <person name="Goesmann A."/>
            <person name="Henrissat B."/>
            <person name="Duncan S.H."/>
            <person name="Flint H.J."/>
        </authorList>
    </citation>
    <scope>NUCLEOTIDE SEQUENCE</scope>
    <source>
        <strain evidence="2">NBRC 107715</strain>
    </source>
</reference>
<accession>A0A512JAI6</accession>
<protein>
    <submittedName>
        <fullName evidence="1">Uncharacterized protein</fullName>
    </submittedName>
</protein>
<gene>
    <name evidence="2" type="ORF">GCM10007888_12740</name>
    <name evidence="1" type="ORF">MOX02_50040</name>
</gene>
<evidence type="ECO:0000313" key="3">
    <source>
        <dbReference type="Proteomes" id="UP000321960"/>
    </source>
</evidence>
<evidence type="ECO:0000313" key="2">
    <source>
        <dbReference type="EMBL" id="GLS62893.1"/>
    </source>
</evidence>
<dbReference type="Gene3D" id="3.30.2390.10">
    <property type="entry name" value="TTHA1013-like"/>
    <property type="match status" value="1"/>
</dbReference>
<sequence length="69" mass="7310">MTLTVTVRHHPDERVWYVHESEVPGLHAEAPTLDALVAVIGDLAPELAAANLPSADSESNAGIAVRQSL</sequence>
<organism evidence="1 3">
    <name type="scientific">Methylobacterium oxalidis</name>
    <dbReference type="NCBI Taxonomy" id="944322"/>
    <lineage>
        <taxon>Bacteria</taxon>
        <taxon>Pseudomonadati</taxon>
        <taxon>Pseudomonadota</taxon>
        <taxon>Alphaproteobacteria</taxon>
        <taxon>Hyphomicrobiales</taxon>
        <taxon>Methylobacteriaceae</taxon>
        <taxon>Methylobacterium</taxon>
    </lineage>
</organism>
<dbReference type="SUPFAM" id="SSF143100">
    <property type="entry name" value="TTHA1013/TTHA0281-like"/>
    <property type="match status" value="1"/>
</dbReference>
<evidence type="ECO:0000313" key="4">
    <source>
        <dbReference type="Proteomes" id="UP001156856"/>
    </source>
</evidence>
<comment type="caution">
    <text evidence="1">The sequence shown here is derived from an EMBL/GenBank/DDBJ whole genome shotgun (WGS) entry which is preliminary data.</text>
</comment>